<protein>
    <submittedName>
        <fullName evidence="1">Uncharacterized protein</fullName>
    </submittedName>
</protein>
<evidence type="ECO:0000313" key="1">
    <source>
        <dbReference type="EMBL" id="MDQ0453696.1"/>
    </source>
</evidence>
<dbReference type="Proteomes" id="UP001235269">
    <property type="component" value="Unassembled WGS sequence"/>
</dbReference>
<comment type="caution">
    <text evidence="1">The sequence shown here is derived from an EMBL/GenBank/DDBJ whole genome shotgun (WGS) entry which is preliminary data.</text>
</comment>
<evidence type="ECO:0000313" key="2">
    <source>
        <dbReference type="Proteomes" id="UP001235269"/>
    </source>
</evidence>
<sequence length="96" mass="11275">MMDLRFIKFVFTRSAASQDVEAGVNDQKKAKKSMGTDETCLEDERFHQPKFIKRDLERSYRRCSGADENTRPPARFSGHLTHLRWIARNLKNQEET</sequence>
<proteinExistence type="predicted"/>
<reference evidence="1 2" key="1">
    <citation type="submission" date="2023-07" db="EMBL/GenBank/DDBJ databases">
        <title>Genomic Encyclopedia of Type Strains, Phase IV (KMG-IV): sequencing the most valuable type-strain genomes for metagenomic binning, comparative biology and taxonomic classification.</title>
        <authorList>
            <person name="Goeker M."/>
        </authorList>
    </citation>
    <scope>NUCLEOTIDE SEQUENCE [LARGE SCALE GENOMIC DNA]</scope>
    <source>
        <strain evidence="1 2">DSM 100301</strain>
    </source>
</reference>
<name>A0ABU0I8T6_9HYPH</name>
<keyword evidence="2" id="KW-1185">Reference proteome</keyword>
<gene>
    <name evidence="1" type="ORF">QO005_000011</name>
</gene>
<accession>A0ABU0I8T6</accession>
<dbReference type="EMBL" id="JAUSWH010000001">
    <property type="protein sequence ID" value="MDQ0453696.1"/>
    <property type="molecule type" value="Genomic_DNA"/>
</dbReference>
<dbReference type="RefSeq" id="WP_307155938.1">
    <property type="nucleotide sequence ID" value="NZ_JAUSWH010000001.1"/>
</dbReference>
<organism evidence="1 2">
    <name type="scientific">Rhizobium paknamense</name>
    <dbReference type="NCBI Taxonomy" id="1206817"/>
    <lineage>
        <taxon>Bacteria</taxon>
        <taxon>Pseudomonadati</taxon>
        <taxon>Pseudomonadota</taxon>
        <taxon>Alphaproteobacteria</taxon>
        <taxon>Hyphomicrobiales</taxon>
        <taxon>Rhizobiaceae</taxon>
        <taxon>Rhizobium/Agrobacterium group</taxon>
        <taxon>Rhizobium</taxon>
    </lineage>
</organism>